<evidence type="ECO:0000313" key="3">
    <source>
        <dbReference type="Proteomes" id="UP000297861"/>
    </source>
</evidence>
<dbReference type="Pfam" id="PF13566">
    <property type="entry name" value="DUF4130"/>
    <property type="match status" value="1"/>
</dbReference>
<dbReference type="RefSeq" id="WP_134435579.1">
    <property type="nucleotide sequence ID" value="NZ_SOML01000002.1"/>
</dbReference>
<sequence length="253" mass="30120">MLVFFYDKTFEGLLTAVFDAYSRKTFPDRLLGEGDIPPLFMEDSYTVLTQEDKSMRVWTALEKKLSKQACNMITYAWLSEEEGCDDLLFRYMRKTIDSKVSIETNFGDKDVLELHQIARKVSHEGHYLEMFVRFQKAADDIFFAPVAPVYNALPIVINHFSDRFSDQKWVIYDTKRRYGYFYDLHTASEITLEDDNHLLSGKLDESLMAEDEKLFQELWKGYFKAMTIKERINLRLQRQHMPKRFWKYLTEKQ</sequence>
<comment type="caution">
    <text evidence="2">The sequence shown here is derived from an EMBL/GenBank/DDBJ whole genome shotgun (WGS) entry which is preliminary data.</text>
</comment>
<gene>
    <name evidence="2" type="ORF">E2605_04015</name>
</gene>
<evidence type="ECO:0000313" key="2">
    <source>
        <dbReference type="EMBL" id="TFD97792.1"/>
    </source>
</evidence>
<dbReference type="InterPro" id="IPR023875">
    <property type="entry name" value="DNA_repair_put"/>
</dbReference>
<dbReference type="Proteomes" id="UP000297861">
    <property type="component" value="Unassembled WGS sequence"/>
</dbReference>
<dbReference type="AlphaFoldDB" id="A0A4Y8L8G8"/>
<reference evidence="2 3" key="1">
    <citation type="submission" date="2019-03" db="EMBL/GenBank/DDBJ databases">
        <title>San Antonio Military Medical Center submission to MRSN (WRAIR), pending publication.</title>
        <authorList>
            <person name="Blyth D.M."/>
            <person name="Mccarthy S.L."/>
            <person name="Schall S.E."/>
            <person name="Stam J.A."/>
            <person name="Ong A.C."/>
            <person name="Mcgann P.T."/>
        </authorList>
    </citation>
    <scope>NUCLEOTIDE SEQUENCE [LARGE SCALE GENOMIC DNA]</scope>
    <source>
        <strain evidence="2 3">MRSN571793</strain>
    </source>
</reference>
<dbReference type="OrthoDB" id="5290748at2"/>
<dbReference type="EMBL" id="SOML01000002">
    <property type="protein sequence ID" value="TFD97792.1"/>
    <property type="molecule type" value="Genomic_DNA"/>
</dbReference>
<feature type="domain" description="DUF4130" evidence="1">
    <location>
        <begin position="85"/>
        <end position="251"/>
    </location>
</feature>
<dbReference type="NCBIfam" id="TIGR03915">
    <property type="entry name" value="SAM_7_link_chp"/>
    <property type="match status" value="1"/>
</dbReference>
<protein>
    <submittedName>
        <fullName evidence="2">DNA metabolism protein</fullName>
    </submittedName>
</protein>
<keyword evidence="3" id="KW-1185">Reference proteome</keyword>
<organism evidence="2 3">
    <name type="scientific">Dysgonomonas capnocytophagoides</name>
    <dbReference type="NCBI Taxonomy" id="45254"/>
    <lineage>
        <taxon>Bacteria</taxon>
        <taxon>Pseudomonadati</taxon>
        <taxon>Bacteroidota</taxon>
        <taxon>Bacteroidia</taxon>
        <taxon>Bacteroidales</taxon>
        <taxon>Dysgonomonadaceae</taxon>
        <taxon>Dysgonomonas</taxon>
    </lineage>
</organism>
<evidence type="ECO:0000259" key="1">
    <source>
        <dbReference type="Pfam" id="PF13566"/>
    </source>
</evidence>
<name>A0A4Y8L8G8_9BACT</name>
<dbReference type="STRING" id="1121485.GCA_000426485_03327"/>
<proteinExistence type="predicted"/>
<dbReference type="InterPro" id="IPR025404">
    <property type="entry name" value="DUF4130"/>
</dbReference>
<accession>A0A4Y8L8G8</accession>